<dbReference type="STRING" id="417373.GCA_001570685_00033"/>
<dbReference type="PATRIC" id="fig|1423742.4.peg.1260"/>
<dbReference type="InterPro" id="IPR010182">
    <property type="entry name" value="ArgE/DapE"/>
</dbReference>
<dbReference type="GO" id="GO:0009014">
    <property type="term" value="F:succinyl-diaminopimelate desuccinylase activity"/>
    <property type="evidence" value="ECO:0007669"/>
    <property type="project" value="UniProtKB-EC"/>
</dbReference>
<comment type="similarity">
    <text evidence="4">Belongs to the peptidase M20A family.</text>
</comment>
<proteinExistence type="inferred from homology"/>
<organism evidence="16 17">
    <name type="scientific">Limosilactobacillus equigenerosi DSM 18793 = JCM 14505</name>
    <dbReference type="NCBI Taxonomy" id="1423742"/>
    <lineage>
        <taxon>Bacteria</taxon>
        <taxon>Bacillati</taxon>
        <taxon>Bacillota</taxon>
        <taxon>Bacilli</taxon>
        <taxon>Lactobacillales</taxon>
        <taxon>Lactobacillaceae</taxon>
        <taxon>Limosilactobacillus</taxon>
    </lineage>
</organism>
<evidence type="ECO:0000256" key="10">
    <source>
        <dbReference type="ARBA" id="ARBA00022833"/>
    </source>
</evidence>
<evidence type="ECO:0000256" key="11">
    <source>
        <dbReference type="ARBA" id="ARBA00022915"/>
    </source>
</evidence>
<keyword evidence="13" id="KW-0170">Cobalt</keyword>
<keyword evidence="8" id="KW-0479">Metal-binding</keyword>
<dbReference type="NCBIfam" id="NF006365">
    <property type="entry name" value="PRK08588.1"/>
    <property type="match status" value="1"/>
</dbReference>
<sequence length="385" mass="41528">METAQRIKILQDLVRINSVNGNELAVAEYLQKLLAQYGLKATVDRFDETRANLILELGEGKADQILGLTGHLDTVAVEDETTWTYPPFAATIVGDRLYGRGAADMKSGVAAQAIAIIELVTAGVRLPGKLRWMLTAGEEYGTPGANRLLAAGYADDLAALYVGEPTSGNVVYAHSGSLNYRIISHGKAVHSSRPADGINAVDGLIDFAVAERTLFDNAPVHPALGTVKHSVTILKAGEQINTLPDVAELRGNIRPTPSFDNEQVIASLQRVIERLNQQPGTNLKLEVIHSFYPVASDPASGFVQKTLTAFQTAYQAYPMHTQPHLAVINGATDASVFVKANRQLPVIVVGADNWEISHMVDEYTTLSSFTATINGYKTAIQSFFA</sequence>
<comment type="pathway">
    <text evidence="3">Amino-acid biosynthesis; L-lysine biosynthesis via DAP pathway; LL-2,6-diaminopimelate from (S)-tetrahydrodipicolinate (succinylase route): step 3/3.</text>
</comment>
<dbReference type="CDD" id="cd08659">
    <property type="entry name" value="M20_ArgE_DapE-like"/>
    <property type="match status" value="1"/>
</dbReference>
<evidence type="ECO:0000256" key="5">
    <source>
        <dbReference type="ARBA" id="ARBA00011921"/>
    </source>
</evidence>
<gene>
    <name evidence="16" type="ORF">FC21_GL001214</name>
</gene>
<dbReference type="Proteomes" id="UP000051084">
    <property type="component" value="Unassembled WGS sequence"/>
</dbReference>
<evidence type="ECO:0000256" key="1">
    <source>
        <dbReference type="ARBA" id="ARBA00001941"/>
    </source>
</evidence>
<keyword evidence="7" id="KW-0028">Amino-acid biosynthesis</keyword>
<keyword evidence="12" id="KW-0457">Lysine biosynthesis</keyword>
<dbReference type="PANTHER" id="PTHR43808:SF8">
    <property type="entry name" value="PEPTIDASE M20 DIMERISATION DOMAIN-CONTAINING PROTEIN"/>
    <property type="match status" value="1"/>
</dbReference>
<dbReference type="AlphaFoldDB" id="A0A0R1V0B4"/>
<dbReference type="Pfam" id="PF01546">
    <property type="entry name" value="Peptidase_M20"/>
    <property type="match status" value="1"/>
</dbReference>
<evidence type="ECO:0000256" key="4">
    <source>
        <dbReference type="ARBA" id="ARBA00006247"/>
    </source>
</evidence>
<dbReference type="Pfam" id="PF07687">
    <property type="entry name" value="M20_dimer"/>
    <property type="match status" value="1"/>
</dbReference>
<dbReference type="EMBL" id="AZGC01000005">
    <property type="protein sequence ID" value="KRL96466.1"/>
    <property type="molecule type" value="Genomic_DNA"/>
</dbReference>
<dbReference type="GO" id="GO:0019877">
    <property type="term" value="P:diaminopimelate biosynthetic process"/>
    <property type="evidence" value="ECO:0007669"/>
    <property type="project" value="UniProtKB-KW"/>
</dbReference>
<evidence type="ECO:0000259" key="15">
    <source>
        <dbReference type="Pfam" id="PF07687"/>
    </source>
</evidence>
<dbReference type="InterPro" id="IPR011650">
    <property type="entry name" value="Peptidase_M20_dimer"/>
</dbReference>
<comment type="cofactor">
    <cofactor evidence="1">
        <name>Co(2+)</name>
        <dbReference type="ChEBI" id="CHEBI:48828"/>
    </cofactor>
</comment>
<comment type="catalytic activity">
    <reaction evidence="14">
        <text>N-succinyl-(2S,6S)-2,6-diaminopimelate + H2O = (2S,6S)-2,6-diaminopimelate + succinate</text>
        <dbReference type="Rhea" id="RHEA:22608"/>
        <dbReference type="ChEBI" id="CHEBI:15377"/>
        <dbReference type="ChEBI" id="CHEBI:30031"/>
        <dbReference type="ChEBI" id="CHEBI:57609"/>
        <dbReference type="ChEBI" id="CHEBI:58087"/>
        <dbReference type="EC" id="3.5.1.18"/>
    </reaction>
</comment>
<dbReference type="EC" id="3.5.1.18" evidence="5"/>
<name>A0A0R1V0B4_9LACO</name>
<dbReference type="Gene3D" id="3.40.630.10">
    <property type="entry name" value="Zn peptidases"/>
    <property type="match status" value="2"/>
</dbReference>
<dbReference type="UniPathway" id="UPA00034">
    <property type="reaction ID" value="UER00021"/>
</dbReference>
<evidence type="ECO:0000256" key="12">
    <source>
        <dbReference type="ARBA" id="ARBA00023154"/>
    </source>
</evidence>
<comment type="cofactor">
    <cofactor evidence="2">
        <name>Zn(2+)</name>
        <dbReference type="ChEBI" id="CHEBI:29105"/>
    </cofactor>
</comment>
<reference evidence="16 17" key="1">
    <citation type="journal article" date="2015" name="Genome Announc.">
        <title>Expanding the biotechnology potential of lactobacilli through comparative genomics of 213 strains and associated genera.</title>
        <authorList>
            <person name="Sun Z."/>
            <person name="Harris H.M."/>
            <person name="McCann A."/>
            <person name="Guo C."/>
            <person name="Argimon S."/>
            <person name="Zhang W."/>
            <person name="Yang X."/>
            <person name="Jeffery I.B."/>
            <person name="Cooney J.C."/>
            <person name="Kagawa T.F."/>
            <person name="Liu W."/>
            <person name="Song Y."/>
            <person name="Salvetti E."/>
            <person name="Wrobel A."/>
            <person name="Rasinkangas P."/>
            <person name="Parkhill J."/>
            <person name="Rea M.C."/>
            <person name="O'Sullivan O."/>
            <person name="Ritari J."/>
            <person name="Douillard F.P."/>
            <person name="Paul Ross R."/>
            <person name="Yang R."/>
            <person name="Briner A.E."/>
            <person name="Felis G.E."/>
            <person name="de Vos W.M."/>
            <person name="Barrangou R."/>
            <person name="Klaenhammer T.R."/>
            <person name="Caufield P.W."/>
            <person name="Cui Y."/>
            <person name="Zhang H."/>
            <person name="O'Toole P.W."/>
        </authorList>
    </citation>
    <scope>NUCLEOTIDE SEQUENCE [LARGE SCALE GENOMIC DNA]</scope>
    <source>
        <strain evidence="16 17">DSM 18793</strain>
    </source>
</reference>
<keyword evidence="17" id="KW-1185">Reference proteome</keyword>
<protein>
    <recommendedName>
        <fullName evidence="6">Probable succinyl-diaminopimelate desuccinylase</fullName>
        <ecNumber evidence="5">3.5.1.18</ecNumber>
    </recommendedName>
</protein>
<dbReference type="InterPro" id="IPR036264">
    <property type="entry name" value="Bact_exopeptidase_dim_dom"/>
</dbReference>
<dbReference type="OrthoDB" id="9792335at2"/>
<dbReference type="RefSeq" id="WP_056995206.1">
    <property type="nucleotide sequence ID" value="NZ_AZGC01000005.1"/>
</dbReference>
<keyword evidence="9" id="KW-0378">Hydrolase</keyword>
<accession>A0A0R1V0B4</accession>
<keyword evidence="11" id="KW-0220">Diaminopimelate biosynthesis</keyword>
<dbReference type="InterPro" id="IPR001261">
    <property type="entry name" value="ArgE/DapE_CS"/>
</dbReference>
<dbReference type="GO" id="GO:0046872">
    <property type="term" value="F:metal ion binding"/>
    <property type="evidence" value="ECO:0007669"/>
    <property type="project" value="UniProtKB-KW"/>
</dbReference>
<dbReference type="GO" id="GO:0009089">
    <property type="term" value="P:lysine biosynthetic process via diaminopimelate"/>
    <property type="evidence" value="ECO:0007669"/>
    <property type="project" value="UniProtKB-UniPathway"/>
</dbReference>
<dbReference type="PANTHER" id="PTHR43808">
    <property type="entry name" value="ACETYLORNITHINE DEACETYLASE"/>
    <property type="match status" value="1"/>
</dbReference>
<evidence type="ECO:0000256" key="3">
    <source>
        <dbReference type="ARBA" id="ARBA00005130"/>
    </source>
</evidence>
<evidence type="ECO:0000256" key="7">
    <source>
        <dbReference type="ARBA" id="ARBA00022605"/>
    </source>
</evidence>
<evidence type="ECO:0000256" key="9">
    <source>
        <dbReference type="ARBA" id="ARBA00022801"/>
    </source>
</evidence>
<evidence type="ECO:0000313" key="17">
    <source>
        <dbReference type="Proteomes" id="UP000051084"/>
    </source>
</evidence>
<dbReference type="Gene3D" id="3.30.70.360">
    <property type="match status" value="1"/>
</dbReference>
<feature type="domain" description="Peptidase M20 dimerisation" evidence="15">
    <location>
        <begin position="172"/>
        <end position="276"/>
    </location>
</feature>
<dbReference type="NCBIfam" id="TIGR01910">
    <property type="entry name" value="DapE-ArgE"/>
    <property type="match status" value="1"/>
</dbReference>
<dbReference type="InterPro" id="IPR050072">
    <property type="entry name" value="Peptidase_M20A"/>
</dbReference>
<dbReference type="SUPFAM" id="SSF53187">
    <property type="entry name" value="Zn-dependent exopeptidases"/>
    <property type="match status" value="1"/>
</dbReference>
<dbReference type="SUPFAM" id="SSF55031">
    <property type="entry name" value="Bacterial exopeptidase dimerisation domain"/>
    <property type="match status" value="1"/>
</dbReference>
<comment type="caution">
    <text evidence="16">The sequence shown here is derived from an EMBL/GenBank/DDBJ whole genome shotgun (WGS) entry which is preliminary data.</text>
</comment>
<evidence type="ECO:0000256" key="8">
    <source>
        <dbReference type="ARBA" id="ARBA00022723"/>
    </source>
</evidence>
<evidence type="ECO:0000256" key="6">
    <source>
        <dbReference type="ARBA" id="ARBA00016853"/>
    </source>
</evidence>
<evidence type="ECO:0000256" key="13">
    <source>
        <dbReference type="ARBA" id="ARBA00023285"/>
    </source>
</evidence>
<evidence type="ECO:0000313" key="16">
    <source>
        <dbReference type="EMBL" id="KRL96466.1"/>
    </source>
</evidence>
<keyword evidence="10" id="KW-0862">Zinc</keyword>
<dbReference type="PROSITE" id="PS00758">
    <property type="entry name" value="ARGE_DAPE_CPG2_1"/>
    <property type="match status" value="1"/>
</dbReference>
<evidence type="ECO:0000256" key="2">
    <source>
        <dbReference type="ARBA" id="ARBA00001947"/>
    </source>
</evidence>
<evidence type="ECO:0000256" key="14">
    <source>
        <dbReference type="ARBA" id="ARBA00051301"/>
    </source>
</evidence>
<dbReference type="InterPro" id="IPR002933">
    <property type="entry name" value="Peptidase_M20"/>
</dbReference>